<protein>
    <submittedName>
        <fullName evidence="2 3">Uncharacterized protein</fullName>
    </submittedName>
</protein>
<accession>A0A2K2D904</accession>
<evidence type="ECO:0000256" key="1">
    <source>
        <dbReference type="SAM" id="MobiDB-lite"/>
    </source>
</evidence>
<feature type="compositionally biased region" description="Gly residues" evidence="1">
    <location>
        <begin position="46"/>
        <end position="74"/>
    </location>
</feature>
<feature type="region of interest" description="Disordered" evidence="1">
    <location>
        <begin position="36"/>
        <end position="76"/>
    </location>
</feature>
<evidence type="ECO:0000313" key="4">
    <source>
        <dbReference type="Proteomes" id="UP000008810"/>
    </source>
</evidence>
<dbReference type="Gramene" id="PNT70745">
    <property type="protein sequence ID" value="PNT70745"/>
    <property type="gene ID" value="BRADI_2g17095v3"/>
</dbReference>
<dbReference type="AlphaFoldDB" id="A0A2K2D904"/>
<dbReference type="Proteomes" id="UP000008810">
    <property type="component" value="Chromosome 2"/>
</dbReference>
<reference evidence="2" key="2">
    <citation type="submission" date="2017-06" db="EMBL/GenBank/DDBJ databases">
        <title>WGS assembly of Brachypodium distachyon.</title>
        <authorList>
            <consortium name="The International Brachypodium Initiative"/>
            <person name="Lucas S."/>
            <person name="Harmon-Smith M."/>
            <person name="Lail K."/>
            <person name="Tice H."/>
            <person name="Grimwood J."/>
            <person name="Bruce D."/>
            <person name="Barry K."/>
            <person name="Shu S."/>
            <person name="Lindquist E."/>
            <person name="Wang M."/>
            <person name="Pitluck S."/>
            <person name="Vogel J.P."/>
            <person name="Garvin D.F."/>
            <person name="Mockler T.C."/>
            <person name="Schmutz J."/>
            <person name="Rokhsar D."/>
            <person name="Bevan M.W."/>
        </authorList>
    </citation>
    <scope>NUCLEOTIDE SEQUENCE</scope>
    <source>
        <strain evidence="2">Bd21</strain>
    </source>
</reference>
<evidence type="ECO:0000313" key="3">
    <source>
        <dbReference type="EnsemblPlants" id="PNT70745"/>
    </source>
</evidence>
<proteinExistence type="predicted"/>
<sequence>MPSRIVLLHAGGTRRSGMDAGWNMGVRGHETVETAAAKKKARATGGRAGQEYGGGGGGPGGGGDGPGGGGGGPGRLPPFPHRLPYVKCQPQDCQTEAKYYYDPCYSVYCNHHVCACAGRHQVPPPGISTSDIRIYQPFMFPSAPLMFVGAFRQDMAFPNLQRRSYYFCDARQVFSTMEVLPVVVRHFDMHGQWISRMIPDVSMIRRDLMFPYPQFFWV</sequence>
<dbReference type="EnsemblPlants" id="PNT70745">
    <property type="protein sequence ID" value="PNT70745"/>
    <property type="gene ID" value="BRADI_2g17095v3"/>
</dbReference>
<dbReference type="InParanoid" id="A0A2K2D904"/>
<keyword evidence="4" id="KW-1185">Reference proteome</keyword>
<dbReference type="EMBL" id="CM000881">
    <property type="protein sequence ID" value="PNT70745.1"/>
    <property type="molecule type" value="Genomic_DNA"/>
</dbReference>
<gene>
    <name evidence="2" type="ORF">BRADI_2g17095v3</name>
</gene>
<organism evidence="2">
    <name type="scientific">Brachypodium distachyon</name>
    <name type="common">Purple false brome</name>
    <name type="synonym">Trachynia distachya</name>
    <dbReference type="NCBI Taxonomy" id="15368"/>
    <lineage>
        <taxon>Eukaryota</taxon>
        <taxon>Viridiplantae</taxon>
        <taxon>Streptophyta</taxon>
        <taxon>Embryophyta</taxon>
        <taxon>Tracheophyta</taxon>
        <taxon>Spermatophyta</taxon>
        <taxon>Magnoliopsida</taxon>
        <taxon>Liliopsida</taxon>
        <taxon>Poales</taxon>
        <taxon>Poaceae</taxon>
        <taxon>BOP clade</taxon>
        <taxon>Pooideae</taxon>
        <taxon>Stipodae</taxon>
        <taxon>Brachypodieae</taxon>
        <taxon>Brachypodium</taxon>
    </lineage>
</organism>
<reference evidence="2 3" key="1">
    <citation type="journal article" date="2010" name="Nature">
        <title>Genome sequencing and analysis of the model grass Brachypodium distachyon.</title>
        <authorList>
            <consortium name="International Brachypodium Initiative"/>
        </authorList>
    </citation>
    <scope>NUCLEOTIDE SEQUENCE [LARGE SCALE GENOMIC DNA]</scope>
    <source>
        <strain evidence="2 3">Bd21</strain>
    </source>
</reference>
<evidence type="ECO:0000313" key="2">
    <source>
        <dbReference type="EMBL" id="PNT70745.1"/>
    </source>
</evidence>
<reference evidence="3" key="3">
    <citation type="submission" date="2018-08" db="UniProtKB">
        <authorList>
            <consortium name="EnsemblPlants"/>
        </authorList>
    </citation>
    <scope>IDENTIFICATION</scope>
    <source>
        <strain evidence="3">cv. Bd21</strain>
    </source>
</reference>
<name>A0A2K2D904_BRADI</name>